<protein>
    <submittedName>
        <fullName evidence="2">Uncharacterized protein</fullName>
    </submittedName>
</protein>
<keyword evidence="1" id="KW-0472">Membrane</keyword>
<keyword evidence="1" id="KW-0812">Transmembrane</keyword>
<evidence type="ECO:0000313" key="2">
    <source>
        <dbReference type="EMBL" id="EJW69859.1"/>
    </source>
</evidence>
<dbReference type="AlphaFoldDB" id="J9E386"/>
<dbReference type="EMBL" id="ADBV01025225">
    <property type="protein sequence ID" value="EJW69859.1"/>
    <property type="molecule type" value="Genomic_DNA"/>
</dbReference>
<feature type="transmembrane region" description="Helical" evidence="1">
    <location>
        <begin position="12"/>
        <end position="32"/>
    </location>
</feature>
<gene>
    <name evidence="2" type="ORF">WUBG_19235</name>
</gene>
<organism evidence="2 3">
    <name type="scientific">Wuchereria bancrofti</name>
    <dbReference type="NCBI Taxonomy" id="6293"/>
    <lineage>
        <taxon>Eukaryota</taxon>
        <taxon>Metazoa</taxon>
        <taxon>Ecdysozoa</taxon>
        <taxon>Nematoda</taxon>
        <taxon>Chromadorea</taxon>
        <taxon>Rhabditida</taxon>
        <taxon>Spirurina</taxon>
        <taxon>Spiruromorpha</taxon>
        <taxon>Filarioidea</taxon>
        <taxon>Onchocercidae</taxon>
        <taxon>Wuchereria</taxon>
    </lineage>
</organism>
<feature type="non-terminal residue" evidence="2">
    <location>
        <position position="61"/>
    </location>
</feature>
<sequence length="61" mass="7489">QYQTKTYFVHLVIQLFVRVILMLSLKWIILYIKKPDHFKKKKLVKLSQITLQTMTLHYRLV</sequence>
<feature type="non-terminal residue" evidence="2">
    <location>
        <position position="1"/>
    </location>
</feature>
<comment type="caution">
    <text evidence="2">The sequence shown here is derived from an EMBL/GenBank/DDBJ whole genome shotgun (WGS) entry which is preliminary data.</text>
</comment>
<evidence type="ECO:0000256" key="1">
    <source>
        <dbReference type="SAM" id="Phobius"/>
    </source>
</evidence>
<name>J9E386_WUCBA</name>
<keyword evidence="1" id="KW-1133">Transmembrane helix</keyword>
<proteinExistence type="predicted"/>
<accession>J9E386</accession>
<dbReference type="Proteomes" id="UP000004810">
    <property type="component" value="Unassembled WGS sequence"/>
</dbReference>
<reference evidence="3" key="1">
    <citation type="submission" date="2012-08" db="EMBL/GenBank/DDBJ databases">
        <title>The Genome Sequence of Wuchereria bancrofti.</title>
        <authorList>
            <person name="Nutman T.B."/>
            <person name="Fink D.L."/>
            <person name="Russ C."/>
            <person name="Young S."/>
            <person name="Zeng Q."/>
            <person name="Koehrsen M."/>
            <person name="Alvarado L."/>
            <person name="Berlin A."/>
            <person name="Chapman S.B."/>
            <person name="Chen Z."/>
            <person name="Freedman E."/>
            <person name="Gellesch M."/>
            <person name="Goldberg J."/>
            <person name="Griggs A."/>
            <person name="Gujja S."/>
            <person name="Heilman E.R."/>
            <person name="Heiman D."/>
            <person name="Hepburn T."/>
            <person name="Howarth C."/>
            <person name="Jen D."/>
            <person name="Larson L."/>
            <person name="Lewis B."/>
            <person name="Mehta T."/>
            <person name="Park D."/>
            <person name="Pearson M."/>
            <person name="Roberts A."/>
            <person name="Saif S."/>
            <person name="Shea T."/>
            <person name="Shenoy N."/>
            <person name="Sisk P."/>
            <person name="Stolte C."/>
            <person name="Sykes S."/>
            <person name="Walk T."/>
            <person name="White J."/>
            <person name="Yandava C."/>
            <person name="Haas B."/>
            <person name="Henn M.R."/>
            <person name="Nusbaum C."/>
            <person name="Birren B."/>
        </authorList>
    </citation>
    <scope>NUCLEOTIDE SEQUENCE [LARGE SCALE GENOMIC DNA]</scope>
    <source>
        <strain evidence="3">NA</strain>
    </source>
</reference>
<evidence type="ECO:0000313" key="3">
    <source>
        <dbReference type="Proteomes" id="UP000004810"/>
    </source>
</evidence>